<dbReference type="PROSITE" id="PS00595">
    <property type="entry name" value="AA_TRANSFER_CLASS_5"/>
    <property type="match status" value="1"/>
</dbReference>
<organism evidence="11 12">
    <name type="scientific">Denitrobaculum tricleocarpae</name>
    <dbReference type="NCBI Taxonomy" id="2591009"/>
    <lineage>
        <taxon>Bacteria</taxon>
        <taxon>Pseudomonadati</taxon>
        <taxon>Pseudomonadota</taxon>
        <taxon>Alphaproteobacteria</taxon>
        <taxon>Rhodospirillales</taxon>
        <taxon>Rhodospirillaceae</taxon>
        <taxon>Denitrobaculum</taxon>
    </lineage>
</organism>
<dbReference type="InterPro" id="IPR020578">
    <property type="entry name" value="Aminotrans_V_PyrdxlP_BS"/>
</dbReference>
<evidence type="ECO:0000313" key="11">
    <source>
        <dbReference type="EMBL" id="TQV75780.1"/>
    </source>
</evidence>
<dbReference type="SUPFAM" id="SSF53383">
    <property type="entry name" value="PLP-dependent transferases"/>
    <property type="match status" value="1"/>
</dbReference>
<dbReference type="PANTHER" id="PTHR21152">
    <property type="entry name" value="AMINOTRANSFERASE CLASS V"/>
    <property type="match status" value="1"/>
</dbReference>
<accession>A0A545TEZ5</accession>
<protein>
    <submittedName>
        <fullName evidence="11">Aminotransferase class V-fold PLP-dependent enzyme</fullName>
    </submittedName>
</protein>
<evidence type="ECO:0000256" key="6">
    <source>
        <dbReference type="PIRSR" id="PIRSR000524-1"/>
    </source>
</evidence>
<dbReference type="InterPro" id="IPR015422">
    <property type="entry name" value="PyrdxlP-dep_Trfase_small"/>
</dbReference>
<dbReference type="OrthoDB" id="389074at2"/>
<comment type="similarity">
    <text evidence="2 8">Belongs to the class-V pyridoxal-phosphate-dependent aminotransferase family.</text>
</comment>
<evidence type="ECO:0000313" key="12">
    <source>
        <dbReference type="Proteomes" id="UP000315252"/>
    </source>
</evidence>
<feature type="modified residue" description="N6-(pyridoxal phosphate)lysine" evidence="7">
    <location>
        <position position="196"/>
    </location>
</feature>
<feature type="domain" description="Aminotransferase class V" evidence="10">
    <location>
        <begin position="49"/>
        <end position="332"/>
    </location>
</feature>
<dbReference type="FunFam" id="3.90.1150.10:FF:000031">
    <property type="entry name" value="Serine--glyoxylate aminotransferase"/>
    <property type="match status" value="1"/>
</dbReference>
<dbReference type="InterPro" id="IPR015424">
    <property type="entry name" value="PyrdxlP-dep_Trfase"/>
</dbReference>
<evidence type="ECO:0000256" key="4">
    <source>
        <dbReference type="ARBA" id="ARBA00022679"/>
    </source>
</evidence>
<dbReference type="PIRSF" id="PIRSF000524">
    <property type="entry name" value="SPT"/>
    <property type="match status" value="1"/>
</dbReference>
<dbReference type="Proteomes" id="UP000315252">
    <property type="component" value="Unassembled WGS sequence"/>
</dbReference>
<dbReference type="AlphaFoldDB" id="A0A545TEZ5"/>
<keyword evidence="5 7" id="KW-0663">Pyridoxal phosphate</keyword>
<keyword evidence="12" id="KW-1185">Reference proteome</keyword>
<dbReference type="GO" id="GO:0008453">
    <property type="term" value="F:alanine-glyoxylate transaminase activity"/>
    <property type="evidence" value="ECO:0007669"/>
    <property type="project" value="TreeGrafter"/>
</dbReference>
<evidence type="ECO:0000256" key="3">
    <source>
        <dbReference type="ARBA" id="ARBA00022576"/>
    </source>
</evidence>
<feature type="binding site" evidence="6">
    <location>
        <position position="341"/>
    </location>
    <ligand>
        <name>substrate</name>
    </ligand>
</feature>
<evidence type="ECO:0000259" key="10">
    <source>
        <dbReference type="Pfam" id="PF00266"/>
    </source>
</evidence>
<keyword evidence="3 11" id="KW-0032">Aminotransferase</keyword>
<proteinExistence type="inferred from homology"/>
<evidence type="ECO:0000256" key="9">
    <source>
        <dbReference type="RuleBase" id="RU004504"/>
    </source>
</evidence>
<sequence>MQGTRSLFVPGPTNVPEDVRKAIDVPMEDHRAPDLPAFTLPLFADLKKIFKTDTGRVFLFPASGTGGWEAAITNTLRPGDKVLASRFGQFSHLWIDLCQRHSLNVEIVDVDWGEGVPLDIYAERLKADKDHKIKAVLVTQNETATGVQSDVSGVRTALDDAGHPAMLYVDGVSSIASVDFRMDEWGVDLAVSGSQKGFMLPAGLAIMCASEKALEASKSAGLARCYFDFQDMIQTNDSGYFPYTPPMTLIRGLRCSVDRLLDEGLENVFARHHYLAEGVRKAADAWSLRLCAKEPKWYSDTVSAICLPDGYDSGELLARAYHRYGISLGAGLSKVAGRVFRIGHLGDMNEVMLLSALAGTEMALRDLGVPIVAGSGVAAAQEYYRGAANGYSDLLITRAAAE</sequence>
<dbReference type="GO" id="GO:0004760">
    <property type="term" value="F:L-serine-pyruvate transaminase activity"/>
    <property type="evidence" value="ECO:0007669"/>
    <property type="project" value="TreeGrafter"/>
</dbReference>
<dbReference type="Gene3D" id="3.90.1150.10">
    <property type="entry name" value="Aspartate Aminotransferase, domain 1"/>
    <property type="match status" value="1"/>
</dbReference>
<dbReference type="FunFam" id="3.40.640.10:FF:000054">
    <property type="entry name" value="Serine--glyoxylate aminotransferase"/>
    <property type="match status" value="1"/>
</dbReference>
<evidence type="ECO:0000256" key="8">
    <source>
        <dbReference type="RuleBase" id="RU004075"/>
    </source>
</evidence>
<evidence type="ECO:0000256" key="1">
    <source>
        <dbReference type="ARBA" id="ARBA00001933"/>
    </source>
</evidence>
<dbReference type="RefSeq" id="WP_142898768.1">
    <property type="nucleotide sequence ID" value="NZ_ML660060.1"/>
</dbReference>
<comment type="cofactor">
    <cofactor evidence="1 7 9">
        <name>pyridoxal 5'-phosphate</name>
        <dbReference type="ChEBI" id="CHEBI:597326"/>
    </cofactor>
</comment>
<dbReference type="GO" id="GO:0019265">
    <property type="term" value="P:glycine biosynthetic process, by transamination of glyoxylate"/>
    <property type="evidence" value="ECO:0007669"/>
    <property type="project" value="TreeGrafter"/>
</dbReference>
<dbReference type="PANTHER" id="PTHR21152:SF24">
    <property type="entry name" value="ALANINE--GLYOXYLATE AMINOTRANSFERASE 1"/>
    <property type="match status" value="1"/>
</dbReference>
<gene>
    <name evidence="11" type="ORF">FKG95_22985</name>
</gene>
<evidence type="ECO:0000256" key="2">
    <source>
        <dbReference type="ARBA" id="ARBA00009236"/>
    </source>
</evidence>
<dbReference type="Pfam" id="PF00266">
    <property type="entry name" value="Aminotran_5"/>
    <property type="match status" value="1"/>
</dbReference>
<dbReference type="InterPro" id="IPR015421">
    <property type="entry name" value="PyrdxlP-dep_Trfase_major"/>
</dbReference>
<keyword evidence="4 11" id="KW-0808">Transferase</keyword>
<dbReference type="CDD" id="cd06451">
    <property type="entry name" value="AGAT_like"/>
    <property type="match status" value="1"/>
</dbReference>
<comment type="caution">
    <text evidence="11">The sequence shown here is derived from an EMBL/GenBank/DDBJ whole genome shotgun (WGS) entry which is preliminary data.</text>
</comment>
<evidence type="ECO:0000256" key="7">
    <source>
        <dbReference type="PIRSR" id="PIRSR000524-50"/>
    </source>
</evidence>
<evidence type="ECO:0000256" key="5">
    <source>
        <dbReference type="ARBA" id="ARBA00022898"/>
    </source>
</evidence>
<reference evidence="11 12" key="1">
    <citation type="submission" date="2019-06" db="EMBL/GenBank/DDBJ databases">
        <title>Whole genome sequence for Rhodospirillaceae sp. R148.</title>
        <authorList>
            <person name="Wang G."/>
        </authorList>
    </citation>
    <scope>NUCLEOTIDE SEQUENCE [LARGE SCALE GENOMIC DNA]</scope>
    <source>
        <strain evidence="11 12">R148</strain>
    </source>
</reference>
<name>A0A545TEZ5_9PROT</name>
<dbReference type="EMBL" id="VHSH01000009">
    <property type="protein sequence ID" value="TQV75780.1"/>
    <property type="molecule type" value="Genomic_DNA"/>
</dbReference>
<dbReference type="Gene3D" id="3.40.640.10">
    <property type="entry name" value="Type I PLP-dependent aspartate aminotransferase-like (Major domain)"/>
    <property type="match status" value="1"/>
</dbReference>
<dbReference type="InterPro" id="IPR000192">
    <property type="entry name" value="Aminotrans_V_dom"/>
</dbReference>
<dbReference type="InterPro" id="IPR024169">
    <property type="entry name" value="SP_NH2Trfase/AEP_transaminase"/>
</dbReference>